<gene>
    <name evidence="1" type="ORF">GSTUAT00003750001</name>
</gene>
<proteinExistence type="predicted"/>
<sequence length="120" mass="13701">MAVRLLRSCESEVMIGDTHAAFAGEGGKMAVAAPVSVDISVWRAAMVILKLGYRYKRIEKVYGINPLELMNMYCYLYWSQRLSTCAQKKSHPLFQDFKVKESRRGHSSYIIPSPRARGRR</sequence>
<protein>
    <submittedName>
        <fullName evidence="1">Uncharacterized protein</fullName>
    </submittedName>
</protein>
<evidence type="ECO:0000313" key="2">
    <source>
        <dbReference type="Proteomes" id="UP001412239"/>
    </source>
</evidence>
<evidence type="ECO:0000313" key="1">
    <source>
        <dbReference type="EMBL" id="CUS12165.1"/>
    </source>
</evidence>
<dbReference type="Proteomes" id="UP001412239">
    <property type="component" value="Unassembled WGS sequence"/>
</dbReference>
<dbReference type="EMBL" id="LN891001">
    <property type="protein sequence ID" value="CUS12165.1"/>
    <property type="molecule type" value="Genomic_DNA"/>
</dbReference>
<reference evidence="1" key="1">
    <citation type="submission" date="2015-10" db="EMBL/GenBank/DDBJ databases">
        <authorList>
            <person name="Regsiter A."/>
            <person name="william w."/>
        </authorList>
    </citation>
    <scope>NUCLEOTIDE SEQUENCE</scope>
    <source>
        <strain evidence="1">Montdore</strain>
    </source>
</reference>
<accession>A0A292PZL5</accession>
<dbReference type="AlphaFoldDB" id="A0A292PZL5"/>
<keyword evidence="2" id="KW-1185">Reference proteome</keyword>
<organism evidence="1 2">
    <name type="scientific">Tuber aestivum</name>
    <name type="common">summer truffle</name>
    <dbReference type="NCBI Taxonomy" id="59557"/>
    <lineage>
        <taxon>Eukaryota</taxon>
        <taxon>Fungi</taxon>
        <taxon>Dikarya</taxon>
        <taxon>Ascomycota</taxon>
        <taxon>Pezizomycotina</taxon>
        <taxon>Pezizomycetes</taxon>
        <taxon>Pezizales</taxon>
        <taxon>Tuberaceae</taxon>
        <taxon>Tuber</taxon>
    </lineage>
</organism>
<name>A0A292PZL5_9PEZI</name>